<feature type="site" description="Important for catalytic activity" evidence="8">
    <location>
        <position position="338"/>
    </location>
</feature>
<accession>A0A812L1V6</accession>
<dbReference type="PANTHER" id="PTHR22748:SF6">
    <property type="entry name" value="DNA-(APURINIC OR APYRIMIDINIC SITE) ENDONUCLEASE"/>
    <property type="match status" value="1"/>
</dbReference>
<evidence type="ECO:0000256" key="3">
    <source>
        <dbReference type="ARBA" id="ARBA00022723"/>
    </source>
</evidence>
<organism evidence="12 13">
    <name type="scientific">Symbiodinium natans</name>
    <dbReference type="NCBI Taxonomy" id="878477"/>
    <lineage>
        <taxon>Eukaryota</taxon>
        <taxon>Sar</taxon>
        <taxon>Alveolata</taxon>
        <taxon>Dinophyceae</taxon>
        <taxon>Suessiales</taxon>
        <taxon>Symbiodiniaceae</taxon>
        <taxon>Symbiodinium</taxon>
    </lineage>
</organism>
<dbReference type="Pfam" id="PF03372">
    <property type="entry name" value="Exo_endo_phos"/>
    <property type="match status" value="1"/>
</dbReference>
<dbReference type="GO" id="GO:0005634">
    <property type="term" value="C:nucleus"/>
    <property type="evidence" value="ECO:0007669"/>
    <property type="project" value="TreeGrafter"/>
</dbReference>
<evidence type="ECO:0000256" key="2">
    <source>
        <dbReference type="ARBA" id="ARBA00007092"/>
    </source>
</evidence>
<dbReference type="InterPro" id="IPR036691">
    <property type="entry name" value="Endo/exonu/phosph_ase_sf"/>
</dbReference>
<protein>
    <recommendedName>
        <fullName evidence="9">DNA-(apurinic or apyrimidinic site) endonuclease</fullName>
        <ecNumber evidence="9">3.1.-.-</ecNumber>
    </recommendedName>
</protein>
<feature type="binding site" evidence="7">
    <location>
        <position position="371"/>
    </location>
    <ligand>
        <name>Mg(2+)</name>
        <dbReference type="ChEBI" id="CHEBI:18420"/>
        <label>1</label>
    </ligand>
</feature>
<dbReference type="PANTHER" id="PTHR22748">
    <property type="entry name" value="AP ENDONUCLEASE"/>
    <property type="match status" value="1"/>
</dbReference>
<feature type="binding site" evidence="7">
    <location>
        <position position="264"/>
    </location>
    <ligand>
        <name>Mg(2+)</name>
        <dbReference type="ChEBI" id="CHEBI:18420"/>
        <label>1</label>
    </ligand>
</feature>
<feature type="binding site" evidence="7">
    <location>
        <position position="141"/>
    </location>
    <ligand>
        <name>Mg(2+)</name>
        <dbReference type="ChEBI" id="CHEBI:18420"/>
        <label>1</label>
    </ligand>
</feature>
<feature type="active site" evidence="6">
    <location>
        <position position="224"/>
    </location>
</feature>
<dbReference type="CDD" id="cd09087">
    <property type="entry name" value="Ape1-like_AP-endo"/>
    <property type="match status" value="1"/>
</dbReference>
<keyword evidence="9" id="KW-0234">DNA repair</keyword>
<reference evidence="12" key="1">
    <citation type="submission" date="2021-02" db="EMBL/GenBank/DDBJ databases">
        <authorList>
            <person name="Dougan E. K."/>
            <person name="Rhodes N."/>
            <person name="Thang M."/>
            <person name="Chan C."/>
        </authorList>
    </citation>
    <scope>NUCLEOTIDE SEQUENCE</scope>
</reference>
<keyword evidence="7" id="KW-0464">Manganese</keyword>
<comment type="similarity">
    <text evidence="2 9">Belongs to the DNA repair enzymes AP/ExoA family.</text>
</comment>
<dbReference type="EC" id="3.1.-.-" evidence="9"/>
<dbReference type="NCBIfam" id="TIGR00633">
    <property type="entry name" value="xth"/>
    <property type="match status" value="1"/>
</dbReference>
<feature type="binding site" evidence="7">
    <location>
        <position position="266"/>
    </location>
    <ligand>
        <name>Mg(2+)</name>
        <dbReference type="ChEBI" id="CHEBI:18420"/>
        <label>1</label>
    </ligand>
</feature>
<evidence type="ECO:0000313" key="12">
    <source>
        <dbReference type="EMBL" id="CAE7237514.1"/>
    </source>
</evidence>
<feature type="active site" description="Proton donor/acceptor" evidence="6">
    <location>
        <position position="264"/>
    </location>
</feature>
<dbReference type="Proteomes" id="UP000604046">
    <property type="component" value="Unassembled WGS sequence"/>
</dbReference>
<dbReference type="GO" id="GO:0006284">
    <property type="term" value="P:base-excision repair"/>
    <property type="evidence" value="ECO:0007669"/>
    <property type="project" value="TreeGrafter"/>
</dbReference>
<evidence type="ECO:0000256" key="1">
    <source>
        <dbReference type="ARBA" id="ARBA00001936"/>
    </source>
</evidence>
<feature type="site" description="Interaction with DNA substrate" evidence="8">
    <location>
        <position position="372"/>
    </location>
</feature>
<feature type="binding site" evidence="7">
    <location>
        <position position="110"/>
    </location>
    <ligand>
        <name>Mg(2+)</name>
        <dbReference type="ChEBI" id="CHEBI:18420"/>
        <label>1</label>
    </ligand>
</feature>
<dbReference type="GO" id="GO:0008311">
    <property type="term" value="F:double-stranded DNA 3'-5' DNA exonuclease activity"/>
    <property type="evidence" value="ECO:0007669"/>
    <property type="project" value="TreeGrafter"/>
</dbReference>
<keyword evidence="13" id="KW-1185">Reference proteome</keyword>
<feature type="compositionally biased region" description="Basic and acidic residues" evidence="10">
    <location>
        <begin position="45"/>
        <end position="63"/>
    </location>
</feature>
<dbReference type="PROSITE" id="PS51435">
    <property type="entry name" value="AP_NUCLEASE_F1_4"/>
    <property type="match status" value="1"/>
</dbReference>
<evidence type="ECO:0000256" key="5">
    <source>
        <dbReference type="ARBA" id="ARBA00022842"/>
    </source>
</evidence>
<evidence type="ECO:0000256" key="6">
    <source>
        <dbReference type="PIRSR" id="PIRSR604808-1"/>
    </source>
</evidence>
<dbReference type="GO" id="GO:0046872">
    <property type="term" value="F:metal ion binding"/>
    <property type="evidence" value="ECO:0007669"/>
    <property type="project" value="UniProtKB-KW"/>
</dbReference>
<dbReference type="Gene3D" id="3.60.10.10">
    <property type="entry name" value="Endonuclease/exonuclease/phosphatase"/>
    <property type="match status" value="1"/>
</dbReference>
<comment type="caution">
    <text evidence="12">The sequence shown here is derived from an EMBL/GenBank/DDBJ whole genome shotgun (WGS) entry which is preliminary data.</text>
</comment>
<dbReference type="GO" id="GO:0003677">
    <property type="term" value="F:DNA binding"/>
    <property type="evidence" value="ECO:0007669"/>
    <property type="project" value="InterPro"/>
</dbReference>
<feature type="active site" description="Proton acceptor" evidence="6">
    <location>
        <position position="372"/>
    </location>
</feature>
<dbReference type="GO" id="GO:0008081">
    <property type="term" value="F:phosphoric diester hydrolase activity"/>
    <property type="evidence" value="ECO:0007669"/>
    <property type="project" value="TreeGrafter"/>
</dbReference>
<evidence type="ECO:0000259" key="11">
    <source>
        <dbReference type="Pfam" id="PF03372"/>
    </source>
</evidence>
<evidence type="ECO:0000313" key="13">
    <source>
        <dbReference type="Proteomes" id="UP000604046"/>
    </source>
</evidence>
<dbReference type="GO" id="GO:0003906">
    <property type="term" value="F:DNA-(apurinic or apyrimidinic site) endonuclease activity"/>
    <property type="evidence" value="ECO:0007669"/>
    <property type="project" value="TreeGrafter"/>
</dbReference>
<keyword evidence="3 7" id="KW-0479">Metal-binding</keyword>
<keyword evidence="9" id="KW-0227">DNA damage</keyword>
<keyword evidence="4" id="KW-0378">Hydrolase</keyword>
<evidence type="ECO:0000256" key="10">
    <source>
        <dbReference type="SAM" id="MobiDB-lite"/>
    </source>
</evidence>
<dbReference type="EMBL" id="CAJNDS010000851">
    <property type="protein sequence ID" value="CAE7237514.1"/>
    <property type="molecule type" value="Genomic_DNA"/>
</dbReference>
<dbReference type="InterPro" id="IPR005135">
    <property type="entry name" value="Endo/exonuclease/phosphatase"/>
</dbReference>
<keyword evidence="5 7" id="KW-0460">Magnesium</keyword>
<evidence type="ECO:0000256" key="7">
    <source>
        <dbReference type="PIRSR" id="PIRSR604808-2"/>
    </source>
</evidence>
<dbReference type="AlphaFoldDB" id="A0A812L1V6"/>
<feature type="site" description="Transition state stabilizer" evidence="8">
    <location>
        <position position="266"/>
    </location>
</feature>
<gene>
    <name evidence="12" type="primary">ARP</name>
    <name evidence="12" type="ORF">SNAT2548_LOCUS10337</name>
</gene>
<feature type="binding site" evidence="7">
    <location>
        <position position="372"/>
    </location>
    <ligand>
        <name>Mg(2+)</name>
        <dbReference type="ChEBI" id="CHEBI:18420"/>
        <label>1</label>
    </ligand>
</feature>
<dbReference type="SUPFAM" id="SSF56219">
    <property type="entry name" value="DNase I-like"/>
    <property type="match status" value="1"/>
</dbReference>
<evidence type="ECO:0000256" key="8">
    <source>
        <dbReference type="PIRSR" id="PIRSR604808-3"/>
    </source>
</evidence>
<feature type="domain" description="Endonuclease/exonuclease/phosphatase" evidence="11">
    <location>
        <begin position="107"/>
        <end position="354"/>
    </location>
</feature>
<evidence type="ECO:0000256" key="4">
    <source>
        <dbReference type="ARBA" id="ARBA00022801"/>
    </source>
</evidence>
<sequence>MPAKFSKKLSASCDSVGEVDLDEPSESTPLPKEKKGAKNATPAKRPAEKRVKKDVNEEAASDKKPKRAKKAKEGPYTSFKEQGSIPEPQMQRRVEDLPEGKCALNVLSWNVGSLRAFLKSRIADLQEAVKQGAPHVLGIIEHKLQDGTADTENALEELSKALPDYRVACVNYSKVKKGYSGTLVMLHKDAPEPISLAAEDLPAAADEGRLVVCEFSSVFVVLCYVPNSGDGLKRLSDRVEKWDPQLRDRLHALLKKKSVVLMGDLNVAHQDKDIWNAEAPHVPKSAGLTAEERESFSKLLESGFKDGFAVHHPEAFGAFTYWSVRAGNRKTNRGLRLDYVLVSEEMTSGSESKDGPALWDAFHLPAVATGDHCPVGAVIAV</sequence>
<dbReference type="PROSITE" id="PS00728">
    <property type="entry name" value="AP_NUCLEASE_F1_3"/>
    <property type="match status" value="1"/>
</dbReference>
<evidence type="ECO:0000256" key="9">
    <source>
        <dbReference type="RuleBase" id="RU362131"/>
    </source>
</evidence>
<name>A0A812L1V6_9DINO</name>
<dbReference type="InterPro" id="IPR004808">
    <property type="entry name" value="AP_endonuc_1"/>
</dbReference>
<comment type="cofactor">
    <cofactor evidence="7 9">
        <name>Mg(2+)</name>
        <dbReference type="ChEBI" id="CHEBI:18420"/>
    </cofactor>
    <cofactor evidence="7 9">
        <name>Mn(2+)</name>
        <dbReference type="ChEBI" id="CHEBI:29035"/>
    </cofactor>
    <text evidence="7 9">Probably binds two magnesium or manganese ions per subunit.</text>
</comment>
<comment type="cofactor">
    <cofactor evidence="1">
        <name>Mn(2+)</name>
        <dbReference type="ChEBI" id="CHEBI:29035"/>
    </cofactor>
</comment>
<dbReference type="InterPro" id="IPR020848">
    <property type="entry name" value="AP_endonuclease_F1_CS"/>
</dbReference>
<proteinExistence type="inferred from homology"/>
<feature type="region of interest" description="Disordered" evidence="10">
    <location>
        <begin position="1"/>
        <end position="94"/>
    </location>
</feature>
<dbReference type="OrthoDB" id="498125at2759"/>